<feature type="compositionally biased region" description="Basic residues" evidence="6">
    <location>
        <begin position="374"/>
        <end position="388"/>
    </location>
</feature>
<keyword evidence="3 7" id="KW-0812">Transmembrane</keyword>
<evidence type="ECO:0000256" key="7">
    <source>
        <dbReference type="SAM" id="Phobius"/>
    </source>
</evidence>
<dbReference type="EMBL" id="JBHDLJ010000020">
    <property type="protein sequence ID" value="MFB0836278.1"/>
    <property type="molecule type" value="Genomic_DNA"/>
</dbReference>
<keyword evidence="5 7" id="KW-0472">Membrane</keyword>
<keyword evidence="9" id="KW-1185">Reference proteome</keyword>
<feature type="transmembrane region" description="Helical" evidence="7">
    <location>
        <begin position="221"/>
        <end position="242"/>
    </location>
</feature>
<evidence type="ECO:0000313" key="9">
    <source>
        <dbReference type="Proteomes" id="UP001575652"/>
    </source>
</evidence>
<evidence type="ECO:0000256" key="6">
    <source>
        <dbReference type="SAM" id="MobiDB-lite"/>
    </source>
</evidence>
<dbReference type="PANTHER" id="PTHR30213:SF1">
    <property type="entry name" value="INNER MEMBRANE PROTEIN YHJD"/>
    <property type="match status" value="1"/>
</dbReference>
<feature type="transmembrane region" description="Helical" evidence="7">
    <location>
        <begin position="105"/>
        <end position="132"/>
    </location>
</feature>
<feature type="transmembrane region" description="Helical" evidence="7">
    <location>
        <begin position="173"/>
        <end position="194"/>
    </location>
</feature>
<evidence type="ECO:0000256" key="4">
    <source>
        <dbReference type="ARBA" id="ARBA00022989"/>
    </source>
</evidence>
<name>A0ABV4UTJ8_9MICC</name>
<comment type="caution">
    <text evidence="8">The sequence shown here is derived from an EMBL/GenBank/DDBJ whole genome shotgun (WGS) entry which is preliminary data.</text>
</comment>
<evidence type="ECO:0000256" key="2">
    <source>
        <dbReference type="ARBA" id="ARBA00022475"/>
    </source>
</evidence>
<evidence type="ECO:0000256" key="5">
    <source>
        <dbReference type="ARBA" id="ARBA00023136"/>
    </source>
</evidence>
<dbReference type="PANTHER" id="PTHR30213">
    <property type="entry name" value="INNER MEMBRANE PROTEIN YHJD"/>
    <property type="match status" value="1"/>
</dbReference>
<evidence type="ECO:0000256" key="1">
    <source>
        <dbReference type="ARBA" id="ARBA00004651"/>
    </source>
</evidence>
<feature type="transmembrane region" description="Helical" evidence="7">
    <location>
        <begin position="326"/>
        <end position="343"/>
    </location>
</feature>
<accession>A0ABV4UTJ8</accession>
<feature type="transmembrane region" description="Helical" evidence="7">
    <location>
        <begin position="295"/>
        <end position="314"/>
    </location>
</feature>
<proteinExistence type="predicted"/>
<evidence type="ECO:0000256" key="3">
    <source>
        <dbReference type="ARBA" id="ARBA00022692"/>
    </source>
</evidence>
<organism evidence="8 9">
    <name type="scientific">Arthrobacter halodurans</name>
    <dbReference type="NCBI Taxonomy" id="516699"/>
    <lineage>
        <taxon>Bacteria</taxon>
        <taxon>Bacillati</taxon>
        <taxon>Actinomycetota</taxon>
        <taxon>Actinomycetes</taxon>
        <taxon>Micrococcales</taxon>
        <taxon>Micrococcaceae</taxon>
        <taxon>Arthrobacter</taxon>
    </lineage>
</organism>
<feature type="region of interest" description="Disordered" evidence="6">
    <location>
        <begin position="365"/>
        <end position="403"/>
    </location>
</feature>
<protein>
    <submittedName>
        <fullName evidence="8">YihY/virulence factor BrkB family protein</fullName>
    </submittedName>
</protein>
<keyword evidence="4 7" id="KW-1133">Transmembrane helix</keyword>
<dbReference type="Proteomes" id="UP001575652">
    <property type="component" value="Unassembled WGS sequence"/>
</dbReference>
<gene>
    <name evidence="8" type="ORF">ACETWP_16940</name>
</gene>
<reference evidence="8 9" key="1">
    <citation type="submission" date="2024-09" db="EMBL/GenBank/DDBJ databases">
        <authorList>
            <person name="Salinas-Garcia M.A."/>
            <person name="Prieme A."/>
        </authorList>
    </citation>
    <scope>NUCLEOTIDE SEQUENCE [LARGE SCALE GENOMIC DNA]</scope>
    <source>
        <strain evidence="8 9">DSM 21081</strain>
    </source>
</reference>
<comment type="subcellular location">
    <subcellularLocation>
        <location evidence="1">Cell membrane</location>
        <topology evidence="1">Multi-pass membrane protein</topology>
    </subcellularLocation>
</comment>
<evidence type="ECO:0000313" key="8">
    <source>
        <dbReference type="EMBL" id="MFB0836278.1"/>
    </source>
</evidence>
<keyword evidence="2" id="KW-1003">Cell membrane</keyword>
<dbReference type="InterPro" id="IPR017039">
    <property type="entry name" value="Virul_fac_BrkB"/>
</dbReference>
<feature type="region of interest" description="Disordered" evidence="6">
    <location>
        <begin position="1"/>
        <end position="21"/>
    </location>
</feature>
<dbReference type="RefSeq" id="WP_373973459.1">
    <property type="nucleotide sequence ID" value="NZ_JBHDLJ010000020.1"/>
</dbReference>
<dbReference type="Pfam" id="PF03631">
    <property type="entry name" value="Virul_fac_BrkB"/>
    <property type="match status" value="1"/>
</dbReference>
<feature type="transmembrane region" description="Helical" evidence="7">
    <location>
        <begin position="262"/>
        <end position="283"/>
    </location>
</feature>
<sequence>MAGTGRRTTSTTPSRGAVGSAAGSSAVVAAAASSGTDPAEPVDPLDRAELRAEAIRKRAAWGKTRREKAGPVAEALAAGGWFMARMGSRRPFRALRLYLLRHGPLLAAGIAYNLFFSVAAMLVVGFSILGLIVSGNTELQEIIVAFVARTVPGLIDTGEGGLAQPEDLFDASAFGWSLVISTAAMLITSLGWIAGLRTGMRGIFGIPPETTNPVLAKVRDLGVLALLAVSLIITTVLALAVGTALDWVTGLLRLDSALAAPLARAGGIAVMLVLDAAVAVVLFRLGSGIRMPRRVMFQAAVLAAVGSTVLRFFSSSLLGSVSRNPLLASFAVVLGLFVWFYLLSQVYLLATAWGAVGTADAAARDGAATTGGGLRRRAMRMRRSARAAKSREPAGAADWPPGT</sequence>